<evidence type="ECO:0000259" key="10">
    <source>
        <dbReference type="PROSITE" id="PS50157"/>
    </source>
</evidence>
<dbReference type="GO" id="GO:0008270">
    <property type="term" value="F:zinc ion binding"/>
    <property type="evidence" value="ECO:0007669"/>
    <property type="project" value="UniProtKB-KW"/>
</dbReference>
<evidence type="ECO:0000256" key="2">
    <source>
        <dbReference type="ARBA" id="ARBA00022473"/>
    </source>
</evidence>
<sequence length="262" mass="28989">MVKVVGFVSGAVPLMCRHSQSLLRRSLRRRLEGNPLDLNSLPEEHGKQPLEESSMTTAASADITRTGFKKKKSAVKDDSAKVYECRFCSLKFCKSQALGGHMNRHRQERETETLNRARQLVFSNDVLEAHKSLLGASNIEAAASEKHVCNSNPSTQVSQTRHQCHSTCTLPPPHARFRIHRPTNLLIRITTSVMSSQGVPNASRVTTAIVLIPALLAMELQFLIASPPWKKDEHQQSEATNSDESVTGIVVRDVSTITCIVE</sequence>
<dbReference type="AlphaFoldDB" id="A0A804I6H5"/>
<evidence type="ECO:0000313" key="12">
    <source>
        <dbReference type="Proteomes" id="UP000012960"/>
    </source>
</evidence>
<dbReference type="FunFam" id="3.30.160.60:FF:002425">
    <property type="entry name" value="Zinc finger protein STAMENLESS 1"/>
    <property type="match status" value="1"/>
</dbReference>
<keyword evidence="3" id="KW-0479">Metal-binding</keyword>
<keyword evidence="12" id="KW-1185">Reference proteome</keyword>
<keyword evidence="6" id="KW-0862">Zinc</keyword>
<dbReference type="Proteomes" id="UP000012960">
    <property type="component" value="Unplaced"/>
</dbReference>
<evidence type="ECO:0000256" key="1">
    <source>
        <dbReference type="ARBA" id="ARBA00004123"/>
    </source>
</evidence>
<dbReference type="PROSITE" id="PS50157">
    <property type="entry name" value="ZINC_FINGER_C2H2_2"/>
    <property type="match status" value="1"/>
</dbReference>
<reference evidence="11" key="1">
    <citation type="submission" date="2021-05" db="UniProtKB">
        <authorList>
            <consortium name="EnsemblPlants"/>
        </authorList>
    </citation>
    <scope>IDENTIFICATION</scope>
    <source>
        <strain evidence="11">subsp. malaccensis</strain>
    </source>
</reference>
<keyword evidence="7" id="KW-0539">Nucleus</keyword>
<dbReference type="EnsemblPlants" id="Ma02_t24570.1">
    <property type="protein sequence ID" value="Ma02_p24570.1"/>
    <property type="gene ID" value="Ma02_g24570"/>
</dbReference>
<evidence type="ECO:0000256" key="7">
    <source>
        <dbReference type="ARBA" id="ARBA00023242"/>
    </source>
</evidence>
<dbReference type="GO" id="GO:0048440">
    <property type="term" value="P:carpel development"/>
    <property type="evidence" value="ECO:0007669"/>
    <property type="project" value="UniProtKB-ARBA"/>
</dbReference>
<dbReference type="InterPro" id="IPR013087">
    <property type="entry name" value="Znf_C2H2_type"/>
</dbReference>
<proteinExistence type="predicted"/>
<comment type="subcellular location">
    <subcellularLocation>
        <location evidence="1">Nucleus</location>
    </subcellularLocation>
</comment>
<dbReference type="GO" id="GO:0005634">
    <property type="term" value="C:nucleus"/>
    <property type="evidence" value="ECO:0007669"/>
    <property type="project" value="UniProtKB-SubCell"/>
</dbReference>
<dbReference type="Gene3D" id="3.30.160.60">
    <property type="entry name" value="Classic Zinc Finger"/>
    <property type="match status" value="1"/>
</dbReference>
<keyword evidence="2" id="KW-0217">Developmental protein</keyword>
<accession>A0A804I6H5</accession>
<evidence type="ECO:0000256" key="3">
    <source>
        <dbReference type="ARBA" id="ARBA00022723"/>
    </source>
</evidence>
<feature type="domain" description="C2H2-type" evidence="10">
    <location>
        <begin position="83"/>
        <end position="110"/>
    </location>
</feature>
<dbReference type="PROSITE" id="PS00028">
    <property type="entry name" value="ZINC_FINGER_C2H2_1"/>
    <property type="match status" value="1"/>
</dbReference>
<dbReference type="InterPro" id="IPR045320">
    <property type="entry name" value="JAGGED/SL1-like"/>
</dbReference>
<evidence type="ECO:0000256" key="6">
    <source>
        <dbReference type="ARBA" id="ARBA00022833"/>
    </source>
</evidence>
<dbReference type="SUPFAM" id="SSF57667">
    <property type="entry name" value="beta-beta-alpha zinc fingers"/>
    <property type="match status" value="1"/>
</dbReference>
<dbReference type="PANTHER" id="PTHR45730">
    <property type="entry name" value="ZINC FINGER PROTEIN JAGGED"/>
    <property type="match status" value="1"/>
</dbReference>
<dbReference type="InParanoid" id="A0A804I6H5"/>
<evidence type="ECO:0000256" key="5">
    <source>
        <dbReference type="ARBA" id="ARBA00022782"/>
    </source>
</evidence>
<keyword evidence="4 8" id="KW-0863">Zinc-finger</keyword>
<dbReference type="InterPro" id="IPR036236">
    <property type="entry name" value="Znf_C2H2_sf"/>
</dbReference>
<dbReference type="GO" id="GO:0003700">
    <property type="term" value="F:DNA-binding transcription factor activity"/>
    <property type="evidence" value="ECO:0007669"/>
    <property type="project" value="InterPro"/>
</dbReference>
<dbReference type="GO" id="GO:0048443">
    <property type="term" value="P:stamen development"/>
    <property type="evidence" value="ECO:0007669"/>
    <property type="project" value="UniProtKB-ARBA"/>
</dbReference>
<evidence type="ECO:0000313" key="11">
    <source>
        <dbReference type="EnsemblPlants" id="Ma02_p24570.1"/>
    </source>
</evidence>
<name>A0A804I6H5_MUSAM</name>
<evidence type="ECO:0000256" key="4">
    <source>
        <dbReference type="ARBA" id="ARBA00022771"/>
    </source>
</evidence>
<dbReference type="Gramene" id="Ma02_t24570.1">
    <property type="protein sequence ID" value="Ma02_p24570.1"/>
    <property type="gene ID" value="Ma02_g24570"/>
</dbReference>
<dbReference type="PANTHER" id="PTHR45730:SF32">
    <property type="entry name" value="ZINC FINGER PROTEIN JAGGED"/>
    <property type="match status" value="1"/>
</dbReference>
<dbReference type="GO" id="GO:0030154">
    <property type="term" value="P:cell differentiation"/>
    <property type="evidence" value="ECO:0007669"/>
    <property type="project" value="UniProtKB-KW"/>
</dbReference>
<evidence type="ECO:0000256" key="8">
    <source>
        <dbReference type="PROSITE-ProRule" id="PRU00042"/>
    </source>
</evidence>
<keyword evidence="5" id="KW-0221">Differentiation</keyword>
<feature type="region of interest" description="Disordered" evidence="9">
    <location>
        <begin position="34"/>
        <end position="56"/>
    </location>
</feature>
<evidence type="ECO:0000256" key="9">
    <source>
        <dbReference type="SAM" id="MobiDB-lite"/>
    </source>
</evidence>
<protein>
    <recommendedName>
        <fullName evidence="10">C2H2-type domain-containing protein</fullName>
    </recommendedName>
</protein>
<organism evidence="11 12">
    <name type="scientific">Musa acuminata subsp. malaccensis</name>
    <name type="common">Wild banana</name>
    <name type="synonym">Musa malaccensis</name>
    <dbReference type="NCBI Taxonomy" id="214687"/>
    <lineage>
        <taxon>Eukaryota</taxon>
        <taxon>Viridiplantae</taxon>
        <taxon>Streptophyta</taxon>
        <taxon>Embryophyta</taxon>
        <taxon>Tracheophyta</taxon>
        <taxon>Spermatophyta</taxon>
        <taxon>Magnoliopsida</taxon>
        <taxon>Liliopsida</taxon>
        <taxon>Zingiberales</taxon>
        <taxon>Musaceae</taxon>
        <taxon>Musa</taxon>
    </lineage>
</organism>